<organism evidence="2">
    <name type="scientific">Culicoides sonorensis</name>
    <name type="common">Biting midge</name>
    <dbReference type="NCBI Taxonomy" id="179676"/>
    <lineage>
        <taxon>Eukaryota</taxon>
        <taxon>Metazoa</taxon>
        <taxon>Ecdysozoa</taxon>
        <taxon>Arthropoda</taxon>
        <taxon>Hexapoda</taxon>
        <taxon>Insecta</taxon>
        <taxon>Pterygota</taxon>
        <taxon>Neoptera</taxon>
        <taxon>Endopterygota</taxon>
        <taxon>Diptera</taxon>
        <taxon>Nematocera</taxon>
        <taxon>Chironomoidea</taxon>
        <taxon>Ceratopogonidae</taxon>
        <taxon>Ceratopogoninae</taxon>
        <taxon>Culicoides</taxon>
        <taxon>Monoculicoides</taxon>
    </lineage>
</organism>
<accession>A0A336M1A5</accession>
<evidence type="ECO:0000313" key="2">
    <source>
        <dbReference type="EMBL" id="SSX24012.1"/>
    </source>
</evidence>
<dbReference type="Gene3D" id="2.60.40.770">
    <property type="match status" value="1"/>
</dbReference>
<feature type="signal peptide" evidence="1">
    <location>
        <begin position="1"/>
        <end position="21"/>
    </location>
</feature>
<dbReference type="EMBL" id="UFQT01000405">
    <property type="protein sequence ID" value="SSX24012.1"/>
    <property type="molecule type" value="Genomic_DNA"/>
</dbReference>
<feature type="chain" id="PRO_5016249953" evidence="1">
    <location>
        <begin position="22"/>
        <end position="212"/>
    </location>
</feature>
<dbReference type="SUPFAM" id="SSF81296">
    <property type="entry name" value="E set domains"/>
    <property type="match status" value="1"/>
</dbReference>
<proteinExistence type="predicted"/>
<protein>
    <submittedName>
        <fullName evidence="2">CSON010043 protein</fullName>
    </submittedName>
</protein>
<dbReference type="InterPro" id="IPR014756">
    <property type="entry name" value="Ig_E-set"/>
</dbReference>
<evidence type="ECO:0000256" key="1">
    <source>
        <dbReference type="SAM" id="SignalP"/>
    </source>
</evidence>
<gene>
    <name evidence="2" type="primary">CSON010043</name>
</gene>
<dbReference type="VEuPathDB" id="VectorBase:CSON010043"/>
<reference evidence="2" key="1">
    <citation type="submission" date="2018-07" db="EMBL/GenBank/DDBJ databases">
        <authorList>
            <person name="Quirk P.G."/>
            <person name="Krulwich T.A."/>
        </authorList>
    </citation>
    <scope>NUCLEOTIDE SEQUENCE</scope>
</reference>
<sequence>MTTSHTIIILLLSFHAISIQSELIPHFPCDSETDITIDGTSLQSNKSPEPWNCDIKEVRVSPCPETAMDRNERCNIRRGTVMQIDFDYTPDYRNHTSKNEIHGVGSNRGYFSWFNWFHFNQDTVGTYSFNVTIDKSTLPRPYDIKWRLENQHQQNCCFIIKINAKWFLSVMFNLHINVSVCTMDVTYLTGFKALQLSDALLNFFNIITTSSR</sequence>
<keyword evidence="1" id="KW-0732">Signal</keyword>
<dbReference type="AlphaFoldDB" id="A0A336M1A5"/>
<name>A0A336M1A5_CULSO</name>